<feature type="modified residue" description="N6-(pyridoxal phosphate)lysine" evidence="15">
    <location>
        <position position="196"/>
    </location>
</feature>
<evidence type="ECO:0000256" key="18">
    <source>
        <dbReference type="RuleBase" id="RU004517"/>
    </source>
</evidence>
<evidence type="ECO:0000256" key="13">
    <source>
        <dbReference type="ARBA" id="ARBA00048798"/>
    </source>
</evidence>
<comment type="catalytic activity">
    <reaction evidence="14 18">
        <text>L-leucine + 2-oxoglutarate = 4-methyl-2-oxopentanoate + L-glutamate</text>
        <dbReference type="Rhea" id="RHEA:18321"/>
        <dbReference type="ChEBI" id="CHEBI:16810"/>
        <dbReference type="ChEBI" id="CHEBI:17865"/>
        <dbReference type="ChEBI" id="CHEBI:29985"/>
        <dbReference type="ChEBI" id="CHEBI:57427"/>
        <dbReference type="EC" id="2.6.1.42"/>
    </reaction>
</comment>
<evidence type="ECO:0000256" key="1">
    <source>
        <dbReference type="ARBA" id="ARBA00001933"/>
    </source>
</evidence>
<name>A0AAU7MXI0_9FLAO</name>
<keyword evidence="10 17" id="KW-0663">Pyridoxal phosphate</keyword>
<dbReference type="Gene3D" id="3.20.10.10">
    <property type="entry name" value="D-amino Acid Aminotransferase, subunit A, domain 2"/>
    <property type="match status" value="1"/>
</dbReference>
<dbReference type="InterPro" id="IPR005786">
    <property type="entry name" value="B_amino_transII"/>
</dbReference>
<comment type="function">
    <text evidence="2">Acts on leucine, isoleucine and valine.</text>
</comment>
<dbReference type="InterPro" id="IPR043132">
    <property type="entry name" value="BCAT-like_C"/>
</dbReference>
<keyword evidence="8 18" id="KW-0028">Amino-acid biosynthesis</keyword>
<dbReference type="InterPro" id="IPR001544">
    <property type="entry name" value="Aminotrans_IV"/>
</dbReference>
<evidence type="ECO:0000256" key="3">
    <source>
        <dbReference type="ARBA" id="ARBA00004824"/>
    </source>
</evidence>
<comment type="pathway">
    <text evidence="5">Amino-acid biosynthesis; L-leucine biosynthesis; L-leucine from 3-methyl-2-oxobutanoate: step 4/4.</text>
</comment>
<keyword evidence="11 18" id="KW-0100">Branched-chain amino acid biosynthesis</keyword>
<dbReference type="Pfam" id="PF01063">
    <property type="entry name" value="Aminotran_4"/>
    <property type="match status" value="1"/>
</dbReference>
<keyword evidence="9 18" id="KW-0808">Transferase</keyword>
<protein>
    <recommendedName>
        <fullName evidence="18">Branched-chain-amino-acid aminotransferase</fullName>
        <ecNumber evidence="18">2.6.1.42</ecNumber>
    </recommendedName>
</protein>
<evidence type="ECO:0000256" key="14">
    <source>
        <dbReference type="ARBA" id="ARBA00049229"/>
    </source>
</evidence>
<dbReference type="AlphaFoldDB" id="A0AAU7MXI0"/>
<comment type="pathway">
    <text evidence="4">Amino-acid biosynthesis; L-valine biosynthesis; L-valine from pyruvate: step 4/4.</text>
</comment>
<dbReference type="Gene3D" id="3.30.470.10">
    <property type="match status" value="1"/>
</dbReference>
<dbReference type="SUPFAM" id="SSF56752">
    <property type="entry name" value="D-aminoacid aminotransferase-like PLP-dependent enzymes"/>
    <property type="match status" value="1"/>
</dbReference>
<dbReference type="EMBL" id="CP157804">
    <property type="protein sequence ID" value="XBQ23035.1"/>
    <property type="molecule type" value="Genomic_DNA"/>
</dbReference>
<dbReference type="InterPro" id="IPR036038">
    <property type="entry name" value="Aminotransferase-like"/>
</dbReference>
<reference evidence="19" key="1">
    <citation type="submission" date="2024-05" db="EMBL/GenBank/DDBJ databases">
        <title>Draft Genome Sequences of Flagellimonas sp. MMG031 and Marinobacter sp. MMG032 Isolated from the dinoflagellate Symbiodinium pilosum.</title>
        <authorList>
            <person name="Shikuma N.J."/>
            <person name="Farrell M.V."/>
        </authorList>
    </citation>
    <scope>NUCLEOTIDE SEQUENCE</scope>
    <source>
        <strain evidence="19">MMG031</strain>
    </source>
</reference>
<comment type="catalytic activity">
    <reaction evidence="13 18">
        <text>L-isoleucine + 2-oxoglutarate = (S)-3-methyl-2-oxopentanoate + L-glutamate</text>
        <dbReference type="Rhea" id="RHEA:24801"/>
        <dbReference type="ChEBI" id="CHEBI:16810"/>
        <dbReference type="ChEBI" id="CHEBI:29985"/>
        <dbReference type="ChEBI" id="CHEBI:35146"/>
        <dbReference type="ChEBI" id="CHEBI:58045"/>
        <dbReference type="EC" id="2.6.1.42"/>
    </reaction>
</comment>
<evidence type="ECO:0000313" key="19">
    <source>
        <dbReference type="EMBL" id="XBQ23035.1"/>
    </source>
</evidence>
<evidence type="ECO:0000256" key="9">
    <source>
        <dbReference type="ARBA" id="ARBA00022679"/>
    </source>
</evidence>
<dbReference type="KEGG" id="fld:ABNE31_15670"/>
<evidence type="ECO:0000256" key="16">
    <source>
        <dbReference type="RuleBase" id="RU004106"/>
    </source>
</evidence>
<evidence type="ECO:0000256" key="4">
    <source>
        <dbReference type="ARBA" id="ARBA00004931"/>
    </source>
</evidence>
<evidence type="ECO:0000256" key="17">
    <source>
        <dbReference type="RuleBase" id="RU004516"/>
    </source>
</evidence>
<dbReference type="InterPro" id="IPR043131">
    <property type="entry name" value="BCAT-like_N"/>
</dbReference>
<dbReference type="InterPro" id="IPR033939">
    <property type="entry name" value="BCAT_family"/>
</dbReference>
<dbReference type="PANTHER" id="PTHR11825:SF44">
    <property type="entry name" value="BRANCHED-CHAIN-AMINO-ACID AMINOTRANSFERASE"/>
    <property type="match status" value="1"/>
</dbReference>
<dbReference type="PIRSF" id="PIRSF006468">
    <property type="entry name" value="BCAT1"/>
    <property type="match status" value="1"/>
</dbReference>
<evidence type="ECO:0000256" key="5">
    <source>
        <dbReference type="ARBA" id="ARBA00005072"/>
    </source>
</evidence>
<evidence type="ECO:0000256" key="6">
    <source>
        <dbReference type="ARBA" id="ARBA00009320"/>
    </source>
</evidence>
<dbReference type="CDD" id="cd01557">
    <property type="entry name" value="BCAT_beta_family"/>
    <property type="match status" value="1"/>
</dbReference>
<dbReference type="PANTHER" id="PTHR11825">
    <property type="entry name" value="SUBGROUP IIII AMINOTRANSFERASE"/>
    <property type="match status" value="1"/>
</dbReference>
<comment type="cofactor">
    <cofactor evidence="1 17">
        <name>pyridoxal 5'-phosphate</name>
        <dbReference type="ChEBI" id="CHEBI:597326"/>
    </cofactor>
</comment>
<dbReference type="GO" id="GO:0004084">
    <property type="term" value="F:branched-chain-amino-acid transaminase activity"/>
    <property type="evidence" value="ECO:0007669"/>
    <property type="project" value="UniProtKB-EC"/>
</dbReference>
<dbReference type="PROSITE" id="PS00770">
    <property type="entry name" value="AA_TRANSFER_CLASS_4"/>
    <property type="match status" value="1"/>
</dbReference>
<dbReference type="NCBIfam" id="NF009897">
    <property type="entry name" value="PRK13357.1"/>
    <property type="match status" value="1"/>
</dbReference>
<dbReference type="InterPro" id="IPR018300">
    <property type="entry name" value="Aminotrans_IV_CS"/>
</dbReference>
<accession>A0AAU7MXI0</accession>
<proteinExistence type="inferred from homology"/>
<evidence type="ECO:0000256" key="10">
    <source>
        <dbReference type="ARBA" id="ARBA00022898"/>
    </source>
</evidence>
<comment type="similarity">
    <text evidence="6 16">Belongs to the class-IV pyridoxal-phosphate-dependent aminotransferase family.</text>
</comment>
<evidence type="ECO:0000256" key="12">
    <source>
        <dbReference type="ARBA" id="ARBA00048212"/>
    </source>
</evidence>
<keyword evidence="7 18" id="KW-0032">Aminotransferase</keyword>
<sequence length="358" mass="39878">METVAHKIAIEKTKSSKIQQVDFDNLSFGSVYSDHMLVCDYKNGKWEIPKIVPYQPITLDPSAKIFHYGQSIFEGMKAYKDENGKVWLFRPEQNCARLNKSAKRLAIPEIPEAYFMEGLNALIDLERDWIPTNPGSSLYIRPFVFASGNGFHASPANEYKFIIACAPSGSYFSGKVKVLIEETYSRAANGGVGYAKAGGNYAGQFYPTKLAADKGYQQVIWTDDNTHEFIEEAGAMNVFVRINDTLLTAPTSDRILDGITRKSILDIAKDEGIPTEVRKISVHELVEAAKNGSLKEMFGAGTAAVISPISGFGYSGKDYDLPELEESYASRLKKRITDIQYNRASDPFGWRQEVVSQE</sequence>
<dbReference type="RefSeq" id="WP_349351804.1">
    <property type="nucleotide sequence ID" value="NZ_CP157804.1"/>
</dbReference>
<evidence type="ECO:0000256" key="7">
    <source>
        <dbReference type="ARBA" id="ARBA00022576"/>
    </source>
</evidence>
<dbReference type="EC" id="2.6.1.42" evidence="18"/>
<gene>
    <name evidence="19" type="ORF">ABNE31_15670</name>
</gene>
<dbReference type="GO" id="GO:0008652">
    <property type="term" value="P:amino acid biosynthetic process"/>
    <property type="evidence" value="ECO:0007669"/>
    <property type="project" value="UniProtKB-KW"/>
</dbReference>
<comment type="catalytic activity">
    <reaction evidence="12 18">
        <text>L-valine + 2-oxoglutarate = 3-methyl-2-oxobutanoate + L-glutamate</text>
        <dbReference type="Rhea" id="RHEA:24813"/>
        <dbReference type="ChEBI" id="CHEBI:11851"/>
        <dbReference type="ChEBI" id="CHEBI:16810"/>
        <dbReference type="ChEBI" id="CHEBI:29985"/>
        <dbReference type="ChEBI" id="CHEBI:57762"/>
        <dbReference type="EC" id="2.6.1.42"/>
    </reaction>
</comment>
<evidence type="ECO:0000256" key="2">
    <source>
        <dbReference type="ARBA" id="ARBA00003109"/>
    </source>
</evidence>
<evidence type="ECO:0000256" key="11">
    <source>
        <dbReference type="ARBA" id="ARBA00023304"/>
    </source>
</evidence>
<organism evidence="19">
    <name type="scientific">Flagellimonas sp. MMG031</name>
    <dbReference type="NCBI Taxonomy" id="3158549"/>
    <lineage>
        <taxon>Bacteria</taxon>
        <taxon>Pseudomonadati</taxon>
        <taxon>Bacteroidota</taxon>
        <taxon>Flavobacteriia</taxon>
        <taxon>Flavobacteriales</taxon>
        <taxon>Flavobacteriaceae</taxon>
        <taxon>Flagellimonas</taxon>
    </lineage>
</organism>
<dbReference type="NCBIfam" id="TIGR01123">
    <property type="entry name" value="ilvE_II"/>
    <property type="match status" value="1"/>
</dbReference>
<dbReference type="GO" id="GO:0009082">
    <property type="term" value="P:branched-chain amino acid biosynthetic process"/>
    <property type="evidence" value="ECO:0007669"/>
    <property type="project" value="UniProtKB-KW"/>
</dbReference>
<comment type="pathway">
    <text evidence="3">Amino-acid biosynthesis; L-isoleucine biosynthesis; L-isoleucine from 2-oxobutanoate: step 4/4.</text>
</comment>
<evidence type="ECO:0000256" key="8">
    <source>
        <dbReference type="ARBA" id="ARBA00022605"/>
    </source>
</evidence>
<evidence type="ECO:0000256" key="15">
    <source>
        <dbReference type="PIRSR" id="PIRSR006468-1"/>
    </source>
</evidence>